<dbReference type="PANTHER" id="PTHR11787:SF8">
    <property type="entry name" value="RAB GDP DISSOCIATION INHIBITOR"/>
    <property type="match status" value="1"/>
</dbReference>
<dbReference type="EMBL" id="JAOAOG010000240">
    <property type="protein sequence ID" value="KAJ6237004.1"/>
    <property type="molecule type" value="Genomic_DNA"/>
</dbReference>
<dbReference type="InterPro" id="IPR018203">
    <property type="entry name" value="GDP_dissociation_inhibitor"/>
</dbReference>
<evidence type="ECO:0000313" key="4">
    <source>
        <dbReference type="Proteomes" id="UP001150062"/>
    </source>
</evidence>
<evidence type="ECO:0000256" key="1">
    <source>
        <dbReference type="ARBA" id="ARBA00005593"/>
    </source>
</evidence>
<dbReference type="Gene3D" id="1.10.405.10">
    <property type="entry name" value="Guanine Nucleotide Dissociation Inhibitor, domain 1"/>
    <property type="match status" value="1"/>
</dbReference>
<dbReference type="Gene3D" id="3.50.50.60">
    <property type="entry name" value="FAD/NAD(P)-binding domain"/>
    <property type="match status" value="1"/>
</dbReference>
<comment type="caution">
    <text evidence="3">The sequence shown here is derived from an EMBL/GenBank/DDBJ whole genome shotgun (WGS) entry which is preliminary data.</text>
</comment>
<dbReference type="InterPro" id="IPR000806">
    <property type="entry name" value="RabGDI"/>
</dbReference>
<evidence type="ECO:0000313" key="3">
    <source>
        <dbReference type="EMBL" id="KAJ6237004.1"/>
    </source>
</evidence>
<dbReference type="InterPro" id="IPR036188">
    <property type="entry name" value="FAD/NAD-bd_sf"/>
</dbReference>
<proteinExistence type="inferred from homology"/>
<dbReference type="Gene3D" id="3.30.519.10">
    <property type="entry name" value="Guanine Nucleotide Dissociation Inhibitor, domain 2"/>
    <property type="match status" value="1"/>
</dbReference>
<dbReference type="SUPFAM" id="SSF51905">
    <property type="entry name" value="FAD/NAD(P)-binding domain"/>
    <property type="match status" value="1"/>
</dbReference>
<comment type="similarity">
    <text evidence="1 2">Belongs to the Rab GDI family.</text>
</comment>
<dbReference type="Pfam" id="PF00996">
    <property type="entry name" value="GDI"/>
    <property type="match status" value="1"/>
</dbReference>
<name>A0ABQ8XY63_9EUKA</name>
<gene>
    <name evidence="3" type="ORF">M0813_03411</name>
</gene>
<dbReference type="Proteomes" id="UP001150062">
    <property type="component" value="Unassembled WGS sequence"/>
</dbReference>
<keyword evidence="4" id="KW-1185">Reference proteome</keyword>
<dbReference type="PRINTS" id="PR00892">
    <property type="entry name" value="RABGDI"/>
</dbReference>
<accession>A0ABQ8XY63</accession>
<reference evidence="3" key="1">
    <citation type="submission" date="2022-08" db="EMBL/GenBank/DDBJ databases">
        <title>Novel sulfate-reducing endosymbionts in the free-living metamonad Anaeramoeba.</title>
        <authorList>
            <person name="Jerlstrom-Hultqvist J."/>
            <person name="Cepicka I."/>
            <person name="Gallot-Lavallee L."/>
            <person name="Salas-Leiva D."/>
            <person name="Curtis B.A."/>
            <person name="Zahonova K."/>
            <person name="Pipaliya S."/>
            <person name="Dacks J."/>
            <person name="Roger A.J."/>
        </authorList>
    </citation>
    <scope>NUCLEOTIDE SEQUENCE</scope>
    <source>
        <strain evidence="3">Schooner1</strain>
    </source>
</reference>
<protein>
    <recommendedName>
        <fullName evidence="2">Rab GDP dissociation inhibitor</fullName>
    </recommendedName>
</protein>
<evidence type="ECO:0000256" key="2">
    <source>
        <dbReference type="RuleBase" id="RU363124"/>
    </source>
</evidence>
<dbReference type="PANTHER" id="PTHR11787">
    <property type="entry name" value="RAB GDP-DISSOCIATION INHIBITOR"/>
    <property type="match status" value="1"/>
</dbReference>
<sequence length="163" mass="18353">MDEVYDVIVLGTGLKECILSGILSVERKKVLHMDKNDYYGGKSASLNIDQMFEHFKKEGEGSKLYGHNRDWNVDLIPKFIMSAGKLVKALVKTDVTKYLEFKSVVGSYVLIKKQSTQGAIEWARSLEVQINGHDGEKKIQKFLTICAKPLFQGKKGIKKGIRS</sequence>
<organism evidence="3 4">
    <name type="scientific">Anaeramoeba flamelloides</name>
    <dbReference type="NCBI Taxonomy" id="1746091"/>
    <lineage>
        <taxon>Eukaryota</taxon>
        <taxon>Metamonada</taxon>
        <taxon>Anaeramoebidae</taxon>
        <taxon>Anaeramoeba</taxon>
    </lineage>
</organism>
<dbReference type="PRINTS" id="PR00891">
    <property type="entry name" value="RABGDIREP"/>
</dbReference>